<evidence type="ECO:0000313" key="2">
    <source>
        <dbReference type="EMBL" id="GLP96800.1"/>
    </source>
</evidence>
<dbReference type="EMBL" id="BSNC01000005">
    <property type="protein sequence ID" value="GLP96800.1"/>
    <property type="molecule type" value="Genomic_DNA"/>
</dbReference>
<comment type="caution">
    <text evidence="2">The sequence shown here is derived from an EMBL/GenBank/DDBJ whole genome shotgun (WGS) entry which is preliminary data.</text>
</comment>
<sequence>MKYKGLSAVFASLALLAGCASQPLPQLALSPAAVTVTDSHQGSLHLTSQDLRNANYIASINKSDEAAQLIGPTEPPRQLLQRLLSDAFSKQGYQMSASAPVSMQLNLVTLESQVEQGAFKYQNDSQVVVNLKVDNGKQILNKTYKGNAQRKAPLTANAADIELELNSLINSVLQDIANDDELHQFIAQ</sequence>
<protein>
    <recommendedName>
        <fullName evidence="4">Lipoprotein</fullName>
    </recommendedName>
</protein>
<evidence type="ECO:0000256" key="1">
    <source>
        <dbReference type="SAM" id="SignalP"/>
    </source>
</evidence>
<dbReference type="InterPro" id="IPR005619">
    <property type="entry name" value="Uncharacterised_YajG"/>
</dbReference>
<proteinExistence type="predicted"/>
<dbReference type="PROSITE" id="PS51257">
    <property type="entry name" value="PROKAR_LIPOPROTEIN"/>
    <property type="match status" value="1"/>
</dbReference>
<accession>A0AA37RVX0</accession>
<keyword evidence="1" id="KW-0732">Signal</keyword>
<dbReference type="Pfam" id="PF03923">
    <property type="entry name" value="Lipoprotein_16"/>
    <property type="match status" value="1"/>
</dbReference>
<dbReference type="AlphaFoldDB" id="A0AA37RVX0"/>
<evidence type="ECO:0008006" key="4">
    <source>
        <dbReference type="Google" id="ProtNLM"/>
    </source>
</evidence>
<dbReference type="Proteomes" id="UP001161422">
    <property type="component" value="Unassembled WGS sequence"/>
</dbReference>
<evidence type="ECO:0000313" key="3">
    <source>
        <dbReference type="Proteomes" id="UP001161422"/>
    </source>
</evidence>
<name>A0AA37RVX0_9GAMM</name>
<feature type="chain" id="PRO_5041203285" description="Lipoprotein" evidence="1">
    <location>
        <begin position="29"/>
        <end position="188"/>
    </location>
</feature>
<feature type="signal peptide" evidence="1">
    <location>
        <begin position="1"/>
        <end position="28"/>
    </location>
</feature>
<reference evidence="2" key="1">
    <citation type="journal article" date="2014" name="Int. J. Syst. Evol. Microbiol.">
        <title>Complete genome sequence of Corynebacterium casei LMG S-19264T (=DSM 44701T), isolated from a smear-ripened cheese.</title>
        <authorList>
            <consortium name="US DOE Joint Genome Institute (JGI-PGF)"/>
            <person name="Walter F."/>
            <person name="Albersmeier A."/>
            <person name="Kalinowski J."/>
            <person name="Ruckert C."/>
        </authorList>
    </citation>
    <scope>NUCLEOTIDE SEQUENCE</scope>
    <source>
        <strain evidence="2">NBRC 101628</strain>
    </source>
</reference>
<gene>
    <name evidence="2" type="ORF">GCM10007895_21060</name>
</gene>
<organism evidence="2 3">
    <name type="scientific">Paraferrimonas sedimenticola</name>
    <dbReference type="NCBI Taxonomy" id="375674"/>
    <lineage>
        <taxon>Bacteria</taxon>
        <taxon>Pseudomonadati</taxon>
        <taxon>Pseudomonadota</taxon>
        <taxon>Gammaproteobacteria</taxon>
        <taxon>Alteromonadales</taxon>
        <taxon>Ferrimonadaceae</taxon>
        <taxon>Paraferrimonas</taxon>
    </lineage>
</organism>
<dbReference type="RefSeq" id="WP_095504114.1">
    <property type="nucleotide sequence ID" value="NZ_BSNC01000005.1"/>
</dbReference>
<reference evidence="2" key="2">
    <citation type="submission" date="2023-01" db="EMBL/GenBank/DDBJ databases">
        <title>Draft genome sequence of Paraferrimonas sedimenticola strain NBRC 101628.</title>
        <authorList>
            <person name="Sun Q."/>
            <person name="Mori K."/>
        </authorList>
    </citation>
    <scope>NUCLEOTIDE SEQUENCE</scope>
    <source>
        <strain evidence="2">NBRC 101628</strain>
    </source>
</reference>
<keyword evidence="3" id="KW-1185">Reference proteome</keyword>